<keyword evidence="2" id="KW-0697">Rotamase</keyword>
<keyword evidence="4" id="KW-0732">Signal</keyword>
<gene>
    <name evidence="6" type="ORF">H8K32_05910</name>
</gene>
<dbReference type="Proteomes" id="UP000634011">
    <property type="component" value="Unassembled WGS sequence"/>
</dbReference>
<dbReference type="InterPro" id="IPR044665">
    <property type="entry name" value="E_coli_cyclophilin_A-like"/>
</dbReference>
<feature type="signal peptide" evidence="4">
    <location>
        <begin position="1"/>
        <end position="18"/>
    </location>
</feature>
<dbReference type="InterPro" id="IPR002130">
    <property type="entry name" value="Cyclophilin-type_PPIase_dom"/>
</dbReference>
<feature type="domain" description="PPIase cyclophilin-type" evidence="5">
    <location>
        <begin position="133"/>
        <end position="289"/>
    </location>
</feature>
<evidence type="ECO:0000256" key="1">
    <source>
        <dbReference type="ARBA" id="ARBA00013194"/>
    </source>
</evidence>
<dbReference type="Gene3D" id="2.40.100.10">
    <property type="entry name" value="Cyclophilin-like"/>
    <property type="match status" value="1"/>
</dbReference>
<dbReference type="RefSeq" id="WP_186911563.1">
    <property type="nucleotide sequence ID" value="NZ_JACOFV010000004.1"/>
</dbReference>
<dbReference type="EC" id="5.2.1.8" evidence="1"/>
<proteinExistence type="predicted"/>
<dbReference type="InterPro" id="IPR029000">
    <property type="entry name" value="Cyclophilin-like_dom_sf"/>
</dbReference>
<dbReference type="EMBL" id="JACOFV010000004">
    <property type="protein sequence ID" value="MBC3861631.1"/>
    <property type="molecule type" value="Genomic_DNA"/>
</dbReference>
<accession>A0A923HCT8</accession>
<evidence type="ECO:0000256" key="3">
    <source>
        <dbReference type="ARBA" id="ARBA00023235"/>
    </source>
</evidence>
<keyword evidence="3 6" id="KW-0413">Isomerase</keyword>
<keyword evidence="7" id="KW-1185">Reference proteome</keyword>
<feature type="chain" id="PRO_5036863148" description="peptidylprolyl isomerase" evidence="4">
    <location>
        <begin position="19"/>
        <end position="291"/>
    </location>
</feature>
<dbReference type="Pfam" id="PF00160">
    <property type="entry name" value="Pro_isomerase"/>
    <property type="match status" value="1"/>
</dbReference>
<dbReference type="SUPFAM" id="SSF50891">
    <property type="entry name" value="Cyclophilin-like"/>
    <property type="match status" value="1"/>
</dbReference>
<evidence type="ECO:0000313" key="6">
    <source>
        <dbReference type="EMBL" id="MBC3861631.1"/>
    </source>
</evidence>
<dbReference type="PROSITE" id="PS50072">
    <property type="entry name" value="CSA_PPIASE_2"/>
    <property type="match status" value="1"/>
</dbReference>
<reference evidence="6" key="1">
    <citation type="submission" date="2020-08" db="EMBL/GenBank/DDBJ databases">
        <title>Novel species isolated from subtropical streams in China.</title>
        <authorList>
            <person name="Lu H."/>
        </authorList>
    </citation>
    <scope>NUCLEOTIDE SEQUENCE</scope>
    <source>
        <strain evidence="6">KACC 12607</strain>
    </source>
</reference>
<comment type="caution">
    <text evidence="6">The sequence shown here is derived from an EMBL/GenBank/DDBJ whole genome shotgun (WGS) entry which is preliminary data.</text>
</comment>
<dbReference type="PROSITE" id="PS51257">
    <property type="entry name" value="PROKAR_LIPOPROTEIN"/>
    <property type="match status" value="1"/>
</dbReference>
<name>A0A923HCT8_9BURK</name>
<dbReference type="PANTHER" id="PTHR43246">
    <property type="entry name" value="PEPTIDYL-PROLYL CIS-TRANS ISOMERASE CYP38, CHLOROPLASTIC"/>
    <property type="match status" value="1"/>
</dbReference>
<dbReference type="AlphaFoldDB" id="A0A923HCT8"/>
<evidence type="ECO:0000256" key="2">
    <source>
        <dbReference type="ARBA" id="ARBA00023110"/>
    </source>
</evidence>
<evidence type="ECO:0000259" key="5">
    <source>
        <dbReference type="PROSITE" id="PS50072"/>
    </source>
</evidence>
<sequence length="291" mass="30147">MKASTWLLGAFASLVFLSGCGGSKSSNNAVLATVSSVSISPTLNTSPTVLKYRQAITMVINGQNLQQGVNINNPGCANLTESAGGSNTTRTFTCKIIHVGPFNMTITDTANNQLYFAAMSVPLAARPQVTLATTMGNIVVELNPFAAPISVDNFLNYVESGFYSNTIFHRADKQVIQAGGYTPTLTALTPTNPAITLESTLATGLSNTAGTIGMASTSVANSATSQFYFNVVDNSSIFNATTTSGGYAVFGTIFSGLNVMQAIDAVPTSAQGGLPTVPVTPVIITSATRTQ</sequence>
<organism evidence="6 7">
    <name type="scientific">Undibacterium jejuense</name>
    <dbReference type="NCBI Taxonomy" id="1344949"/>
    <lineage>
        <taxon>Bacteria</taxon>
        <taxon>Pseudomonadati</taxon>
        <taxon>Pseudomonadota</taxon>
        <taxon>Betaproteobacteria</taxon>
        <taxon>Burkholderiales</taxon>
        <taxon>Oxalobacteraceae</taxon>
        <taxon>Undibacterium</taxon>
    </lineage>
</organism>
<dbReference type="GO" id="GO:0003755">
    <property type="term" value="F:peptidyl-prolyl cis-trans isomerase activity"/>
    <property type="evidence" value="ECO:0007669"/>
    <property type="project" value="UniProtKB-KW"/>
</dbReference>
<evidence type="ECO:0000313" key="7">
    <source>
        <dbReference type="Proteomes" id="UP000634011"/>
    </source>
</evidence>
<protein>
    <recommendedName>
        <fullName evidence="1">peptidylprolyl isomerase</fullName>
        <ecNumber evidence="1">5.2.1.8</ecNumber>
    </recommendedName>
</protein>
<evidence type="ECO:0000256" key="4">
    <source>
        <dbReference type="SAM" id="SignalP"/>
    </source>
</evidence>